<feature type="transmembrane region" description="Helical" evidence="7">
    <location>
        <begin position="51"/>
        <end position="70"/>
    </location>
</feature>
<feature type="transmembrane region" description="Helical" evidence="7">
    <location>
        <begin position="480"/>
        <end position="500"/>
    </location>
</feature>
<reference evidence="9" key="1">
    <citation type="journal article" date="2021" name="Open Biol.">
        <title>Shared evolutionary footprints suggest mitochondrial oxidative damage underlies multiple complex I losses in fungi.</title>
        <authorList>
            <person name="Schikora-Tamarit M.A."/>
            <person name="Marcet-Houben M."/>
            <person name="Nosek J."/>
            <person name="Gabaldon T."/>
        </authorList>
    </citation>
    <scope>NUCLEOTIDE SEQUENCE</scope>
    <source>
        <strain evidence="9">CBS6075</strain>
    </source>
</reference>
<keyword evidence="5 7" id="KW-1133">Transmembrane helix</keyword>
<feature type="transmembrane region" description="Helical" evidence="7">
    <location>
        <begin position="82"/>
        <end position="105"/>
    </location>
</feature>
<feature type="transmembrane region" description="Helical" evidence="7">
    <location>
        <begin position="117"/>
        <end position="136"/>
    </location>
</feature>
<feature type="transmembrane region" description="Helical" evidence="7">
    <location>
        <begin position="449"/>
        <end position="474"/>
    </location>
</feature>
<proteinExistence type="inferred from homology"/>
<dbReference type="GO" id="GO:0016020">
    <property type="term" value="C:membrane"/>
    <property type="evidence" value="ECO:0007669"/>
    <property type="project" value="UniProtKB-SubCell"/>
</dbReference>
<comment type="caution">
    <text evidence="9">The sequence shown here is derived from an EMBL/GenBank/DDBJ whole genome shotgun (WGS) entry which is preliminary data.</text>
</comment>
<evidence type="ECO:0000313" key="9">
    <source>
        <dbReference type="EMBL" id="KAH3669219.1"/>
    </source>
</evidence>
<dbReference type="EMBL" id="JAEUBE010000137">
    <property type="protein sequence ID" value="KAH3669219.1"/>
    <property type="molecule type" value="Genomic_DNA"/>
</dbReference>
<dbReference type="AlphaFoldDB" id="A0A9P8PD18"/>
<sequence>MSFNTAVSPEFEKKQTSALETVSIKEEEFTAGSIFREDDTKLEKALKERQIGMIALVGVFGTGLFLSSGGTLAKTGPVGLCLAYLIIGVVVGLNQMAMAEVAALAPLTGSSIRHSEIFIDEAVGFAFGWLKVWNGILPGALVSTAVVMQYWSNLSAGVWITVFLVPITLTNIFSIRVYGEVEFVFALLKIALIVILVLAGLVLDLGGVKGQERLGFHYWKNPGPFADYIAEGSVGKFVGFWAALSSVVYSYGGVQSIALLAGETKNPRTNIPKAAKRILYRVVALYMTAVFILSLIVPYNDPKIATSDGTAAHSPYVIAFERGGIKVLPHIVNALTLCSAWSEANLGVMQVSRILFSLAAKHQAPSIFLRTNKTLRVPYVGVSLALVFCALAYMTLNSTAANVFSWFQSVTSSVLLLEWIIIAINNIRMNRALIAQGYKRSDLPYHNKIAPASAWISLFFGVLLLLTGGFTTFIHGHFSASTLVSSYCSPLAFVVLYLGWKFFKGTHQVKLTEVPLPELFDDYHNKPEPEPEPIRGWRILTFLWS</sequence>
<evidence type="ECO:0000256" key="5">
    <source>
        <dbReference type="ARBA" id="ARBA00022989"/>
    </source>
</evidence>
<evidence type="ECO:0000256" key="4">
    <source>
        <dbReference type="ARBA" id="ARBA00022692"/>
    </source>
</evidence>
<keyword evidence="3" id="KW-0813">Transport</keyword>
<evidence type="ECO:0000256" key="7">
    <source>
        <dbReference type="SAM" id="Phobius"/>
    </source>
</evidence>
<dbReference type="InterPro" id="IPR004841">
    <property type="entry name" value="AA-permease/SLC12A_dom"/>
</dbReference>
<keyword evidence="10" id="KW-1185">Reference proteome</keyword>
<evidence type="ECO:0000256" key="6">
    <source>
        <dbReference type="ARBA" id="ARBA00023136"/>
    </source>
</evidence>
<dbReference type="InterPro" id="IPR050524">
    <property type="entry name" value="APC_YAT"/>
</dbReference>
<organism evidence="9 10">
    <name type="scientific">Ogataea philodendri</name>
    <dbReference type="NCBI Taxonomy" id="1378263"/>
    <lineage>
        <taxon>Eukaryota</taxon>
        <taxon>Fungi</taxon>
        <taxon>Dikarya</taxon>
        <taxon>Ascomycota</taxon>
        <taxon>Saccharomycotina</taxon>
        <taxon>Pichiomycetes</taxon>
        <taxon>Pichiales</taxon>
        <taxon>Pichiaceae</taxon>
        <taxon>Ogataea</taxon>
    </lineage>
</organism>
<feature type="transmembrane region" description="Helical" evidence="7">
    <location>
        <begin position="377"/>
        <end position="394"/>
    </location>
</feature>
<dbReference type="Gene3D" id="1.20.1740.10">
    <property type="entry name" value="Amino acid/polyamine transporter I"/>
    <property type="match status" value="1"/>
</dbReference>
<gene>
    <name evidence="9" type="ORF">OGAPHI_001340</name>
</gene>
<comment type="similarity">
    <text evidence="2">Belongs to the amino acid-polyamine-organocation (APC) superfamily. YAT (TC 2.A.3.10) family.</text>
</comment>
<keyword evidence="4 7" id="KW-0812">Transmembrane</keyword>
<dbReference type="PIRSF" id="PIRSF006060">
    <property type="entry name" value="AA_transporter"/>
    <property type="match status" value="1"/>
</dbReference>
<feature type="transmembrane region" description="Helical" evidence="7">
    <location>
        <begin position="331"/>
        <end position="356"/>
    </location>
</feature>
<evidence type="ECO:0000256" key="1">
    <source>
        <dbReference type="ARBA" id="ARBA00004141"/>
    </source>
</evidence>
<evidence type="ECO:0000256" key="3">
    <source>
        <dbReference type="ARBA" id="ARBA00022448"/>
    </source>
</evidence>
<dbReference type="Pfam" id="PF00324">
    <property type="entry name" value="AA_permease"/>
    <property type="match status" value="1"/>
</dbReference>
<feature type="transmembrane region" description="Helical" evidence="7">
    <location>
        <begin position="406"/>
        <end position="428"/>
    </location>
</feature>
<dbReference type="FunFam" id="1.20.1740.10:FF:000001">
    <property type="entry name" value="Amino acid permease"/>
    <property type="match status" value="1"/>
</dbReference>
<evidence type="ECO:0000259" key="8">
    <source>
        <dbReference type="Pfam" id="PF00324"/>
    </source>
</evidence>
<reference evidence="9" key="2">
    <citation type="submission" date="2021-01" db="EMBL/GenBank/DDBJ databases">
        <authorList>
            <person name="Schikora-Tamarit M.A."/>
        </authorList>
    </citation>
    <scope>NUCLEOTIDE SEQUENCE</scope>
    <source>
        <strain evidence="9">CBS6075</strain>
    </source>
</reference>
<dbReference type="Proteomes" id="UP000769157">
    <property type="component" value="Unassembled WGS sequence"/>
</dbReference>
<dbReference type="RefSeq" id="XP_046063482.1">
    <property type="nucleotide sequence ID" value="XM_046202091.1"/>
</dbReference>
<dbReference type="GO" id="GO:0015171">
    <property type="term" value="F:amino acid transmembrane transporter activity"/>
    <property type="evidence" value="ECO:0007669"/>
    <property type="project" value="TreeGrafter"/>
</dbReference>
<keyword evidence="6 7" id="KW-0472">Membrane</keyword>
<dbReference type="PANTHER" id="PTHR43341:SF18">
    <property type="entry name" value="AMINO ACID PERMEASE_ SLC12A DOMAIN-CONTAINING PROTEIN"/>
    <property type="match status" value="1"/>
</dbReference>
<comment type="subcellular location">
    <subcellularLocation>
        <location evidence="1">Membrane</location>
        <topology evidence="1">Multi-pass membrane protein</topology>
    </subcellularLocation>
</comment>
<feature type="transmembrane region" description="Helical" evidence="7">
    <location>
        <begin position="156"/>
        <end position="176"/>
    </location>
</feature>
<name>A0A9P8PD18_9ASCO</name>
<evidence type="ECO:0000256" key="2">
    <source>
        <dbReference type="ARBA" id="ARBA00006983"/>
    </source>
</evidence>
<dbReference type="PANTHER" id="PTHR43341">
    <property type="entry name" value="AMINO ACID PERMEASE"/>
    <property type="match status" value="1"/>
</dbReference>
<feature type="transmembrane region" description="Helical" evidence="7">
    <location>
        <begin position="183"/>
        <end position="203"/>
    </location>
</feature>
<dbReference type="OrthoDB" id="3900342at2759"/>
<evidence type="ECO:0000313" key="10">
    <source>
        <dbReference type="Proteomes" id="UP000769157"/>
    </source>
</evidence>
<accession>A0A9P8PD18</accession>
<feature type="transmembrane region" description="Helical" evidence="7">
    <location>
        <begin position="240"/>
        <end position="262"/>
    </location>
</feature>
<feature type="transmembrane region" description="Helical" evidence="7">
    <location>
        <begin position="278"/>
        <end position="299"/>
    </location>
</feature>
<dbReference type="GeneID" id="70233308"/>
<protein>
    <recommendedName>
        <fullName evidence="8">Amino acid permease/ SLC12A domain-containing protein</fullName>
    </recommendedName>
</protein>
<feature type="domain" description="Amino acid permease/ SLC12A" evidence="8">
    <location>
        <begin position="51"/>
        <end position="508"/>
    </location>
</feature>